<dbReference type="EMBL" id="OZ021739">
    <property type="protein sequence ID" value="CAK9321758.1"/>
    <property type="molecule type" value="Genomic_DNA"/>
</dbReference>
<feature type="signal peptide" evidence="1">
    <location>
        <begin position="1"/>
        <end position="16"/>
    </location>
</feature>
<accession>A0ABP0YRA1</accession>
<name>A0ABP0YRA1_9ROSI</name>
<dbReference type="Proteomes" id="UP001642487">
    <property type="component" value="Chromosome 5"/>
</dbReference>
<evidence type="ECO:0000256" key="1">
    <source>
        <dbReference type="SAM" id="SignalP"/>
    </source>
</evidence>
<keyword evidence="1" id="KW-0732">Signal</keyword>
<keyword evidence="3" id="KW-1185">Reference proteome</keyword>
<protein>
    <submittedName>
        <fullName evidence="2">Uncharacterized protein</fullName>
    </submittedName>
</protein>
<evidence type="ECO:0000313" key="2">
    <source>
        <dbReference type="EMBL" id="CAK9321758.1"/>
    </source>
</evidence>
<gene>
    <name evidence="2" type="ORF">CITCOLO1_LOCUS13848</name>
</gene>
<organism evidence="2 3">
    <name type="scientific">Citrullus colocynthis</name>
    <name type="common">colocynth</name>
    <dbReference type="NCBI Taxonomy" id="252529"/>
    <lineage>
        <taxon>Eukaryota</taxon>
        <taxon>Viridiplantae</taxon>
        <taxon>Streptophyta</taxon>
        <taxon>Embryophyta</taxon>
        <taxon>Tracheophyta</taxon>
        <taxon>Spermatophyta</taxon>
        <taxon>Magnoliopsida</taxon>
        <taxon>eudicotyledons</taxon>
        <taxon>Gunneridae</taxon>
        <taxon>Pentapetalae</taxon>
        <taxon>rosids</taxon>
        <taxon>fabids</taxon>
        <taxon>Cucurbitales</taxon>
        <taxon>Cucurbitaceae</taxon>
        <taxon>Benincaseae</taxon>
        <taxon>Citrullus</taxon>
    </lineage>
</organism>
<evidence type="ECO:0000313" key="3">
    <source>
        <dbReference type="Proteomes" id="UP001642487"/>
    </source>
</evidence>
<reference evidence="2 3" key="1">
    <citation type="submission" date="2024-03" db="EMBL/GenBank/DDBJ databases">
        <authorList>
            <person name="Gkanogiannis A."/>
            <person name="Becerra Lopez-Lavalle L."/>
        </authorList>
    </citation>
    <scope>NUCLEOTIDE SEQUENCE [LARGE SCALE GENOMIC DNA]</scope>
</reference>
<feature type="chain" id="PRO_5046062759" evidence="1">
    <location>
        <begin position="17"/>
        <end position="88"/>
    </location>
</feature>
<proteinExistence type="predicted"/>
<sequence length="88" mass="9714">MSAFCIGTFSLSPSLAFLTFAVSQSPLLSTSSPPSPSFLLRWKNLTSDLFAEPSVWNNNKEPSIFWVLFADILGAMDFQKNWSTSAFA</sequence>